<dbReference type="GO" id="GO:0004364">
    <property type="term" value="F:glutathione transferase activity"/>
    <property type="evidence" value="ECO:0007669"/>
    <property type="project" value="UniProtKB-EC"/>
</dbReference>
<feature type="domain" description="GST N-terminal" evidence="6">
    <location>
        <begin position="2"/>
        <end position="80"/>
    </location>
</feature>
<dbReference type="InterPro" id="IPR004046">
    <property type="entry name" value="GST_C"/>
</dbReference>
<dbReference type="SUPFAM" id="SSF52833">
    <property type="entry name" value="Thioredoxin-like"/>
    <property type="match status" value="1"/>
</dbReference>
<keyword evidence="3" id="KW-0808">Transferase</keyword>
<dbReference type="CDD" id="cd03192">
    <property type="entry name" value="GST_C_Sigma_like"/>
    <property type="match status" value="1"/>
</dbReference>
<dbReference type="SFLD" id="SFLDG00363">
    <property type="entry name" value="AMPS_(cytGST):_Alpha-__Mu-__Pi"/>
    <property type="match status" value="1"/>
</dbReference>
<evidence type="ECO:0000256" key="5">
    <source>
        <dbReference type="ARBA" id="ARBA00047960"/>
    </source>
</evidence>
<comment type="caution">
    <text evidence="8">The sequence shown here is derived from an EMBL/GenBank/DDBJ whole genome shotgun (WGS) entry which is preliminary data.</text>
</comment>
<dbReference type="PROSITE" id="PS50404">
    <property type="entry name" value="GST_NTER"/>
    <property type="match status" value="1"/>
</dbReference>
<reference evidence="8" key="1">
    <citation type="submission" date="2021-03" db="EMBL/GenBank/DDBJ databases">
        <title>Chromosome level genome of the anhydrobiotic midge Polypedilum vanderplanki.</title>
        <authorList>
            <person name="Yoshida Y."/>
            <person name="Kikawada T."/>
            <person name="Gusev O."/>
        </authorList>
    </citation>
    <scope>NUCLEOTIDE SEQUENCE</scope>
    <source>
        <strain evidence="8">NIAS01</strain>
        <tissue evidence="8">Whole body or cell culture</tissue>
    </source>
</reference>
<dbReference type="EMBL" id="JADBJN010000004">
    <property type="protein sequence ID" value="KAG5666841.1"/>
    <property type="molecule type" value="Genomic_DNA"/>
</dbReference>
<dbReference type="Proteomes" id="UP001107558">
    <property type="component" value="Chromosome 4"/>
</dbReference>
<evidence type="ECO:0000259" key="7">
    <source>
        <dbReference type="PROSITE" id="PS50405"/>
    </source>
</evidence>
<dbReference type="InterPro" id="IPR010987">
    <property type="entry name" value="Glutathione-S-Trfase_C-like"/>
</dbReference>
<evidence type="ECO:0000259" key="6">
    <source>
        <dbReference type="PROSITE" id="PS50404"/>
    </source>
</evidence>
<dbReference type="PANTHER" id="PTHR11571:SF224">
    <property type="entry name" value="HEMATOPOIETIC PROSTAGLANDIN D SYNTHASE"/>
    <property type="match status" value="1"/>
</dbReference>
<dbReference type="FunFam" id="1.20.1050.10:FF:000030">
    <property type="entry name" value="Glutathione S-transferase S1"/>
    <property type="match status" value="1"/>
</dbReference>
<dbReference type="SUPFAM" id="SSF47616">
    <property type="entry name" value="GST C-terminal domain-like"/>
    <property type="match status" value="1"/>
</dbReference>
<feature type="domain" description="GST C-terminal" evidence="7">
    <location>
        <begin position="82"/>
        <end position="215"/>
    </location>
</feature>
<dbReference type="EC" id="2.5.1.18" evidence="2"/>
<dbReference type="InterPro" id="IPR004045">
    <property type="entry name" value="Glutathione_S-Trfase_N"/>
</dbReference>
<dbReference type="InterPro" id="IPR036249">
    <property type="entry name" value="Thioredoxin-like_sf"/>
</dbReference>
<dbReference type="InterPro" id="IPR036282">
    <property type="entry name" value="Glutathione-S-Trfase_C_sf"/>
</dbReference>
<dbReference type="Pfam" id="PF14497">
    <property type="entry name" value="GST_C_3"/>
    <property type="match status" value="1"/>
</dbReference>
<accession>A0A9J6BAE4</accession>
<dbReference type="CDD" id="cd03039">
    <property type="entry name" value="GST_N_Sigma_like"/>
    <property type="match status" value="1"/>
</dbReference>
<gene>
    <name evidence="8" type="ORF">PVAND_014851</name>
</gene>
<dbReference type="PROSITE" id="PS50405">
    <property type="entry name" value="GST_CTER"/>
    <property type="match status" value="1"/>
</dbReference>
<sequence>MSSYKVIYYNYRGRAEAIRFLLNYGGIEFEDFRFESEDDWPKYKPSMPYGKVPVLEIDGVKYSNTLAICAFLGKKFNLAGSNDLEELQIHTAAAFVYDLIDTVEDVLYYYKPSFTEEVYKKEVRKLIEETIPTSLQKFETIVAQNGGHFVNGKLSWADIYFTSIYEYIFGMFIWSNEKCDADFLEKNENLKKLYEKVRNIESIKKWIAKRPETNG</sequence>
<dbReference type="AlphaFoldDB" id="A0A9J6BAE4"/>
<dbReference type="PANTHER" id="PTHR11571">
    <property type="entry name" value="GLUTATHIONE S-TRANSFERASE"/>
    <property type="match status" value="1"/>
</dbReference>
<comment type="subunit">
    <text evidence="1">Homodimer.</text>
</comment>
<dbReference type="InterPro" id="IPR040079">
    <property type="entry name" value="Glutathione_S-Trfase"/>
</dbReference>
<organism evidence="8 9">
    <name type="scientific">Polypedilum vanderplanki</name>
    <name type="common">Sleeping chironomid midge</name>
    <dbReference type="NCBI Taxonomy" id="319348"/>
    <lineage>
        <taxon>Eukaryota</taxon>
        <taxon>Metazoa</taxon>
        <taxon>Ecdysozoa</taxon>
        <taxon>Arthropoda</taxon>
        <taxon>Hexapoda</taxon>
        <taxon>Insecta</taxon>
        <taxon>Pterygota</taxon>
        <taxon>Neoptera</taxon>
        <taxon>Endopterygota</taxon>
        <taxon>Diptera</taxon>
        <taxon>Nematocera</taxon>
        <taxon>Chironomoidea</taxon>
        <taxon>Chironomidae</taxon>
        <taxon>Chironominae</taxon>
        <taxon>Polypedilum</taxon>
        <taxon>Polypedilum</taxon>
    </lineage>
</organism>
<dbReference type="GO" id="GO:0006749">
    <property type="term" value="P:glutathione metabolic process"/>
    <property type="evidence" value="ECO:0007669"/>
    <property type="project" value="TreeGrafter"/>
</dbReference>
<evidence type="ECO:0000256" key="4">
    <source>
        <dbReference type="ARBA" id="ARBA00038317"/>
    </source>
</evidence>
<proteinExistence type="inferred from homology"/>
<evidence type="ECO:0000256" key="3">
    <source>
        <dbReference type="ARBA" id="ARBA00022679"/>
    </source>
</evidence>
<evidence type="ECO:0000313" key="9">
    <source>
        <dbReference type="Proteomes" id="UP001107558"/>
    </source>
</evidence>
<dbReference type="Pfam" id="PF02798">
    <property type="entry name" value="GST_N"/>
    <property type="match status" value="1"/>
</dbReference>
<evidence type="ECO:0000256" key="2">
    <source>
        <dbReference type="ARBA" id="ARBA00012452"/>
    </source>
</evidence>
<protein>
    <recommendedName>
        <fullName evidence="2">glutathione transferase</fullName>
        <ecNumber evidence="2">2.5.1.18</ecNumber>
    </recommendedName>
</protein>
<comment type="similarity">
    <text evidence="4">Belongs to the GST superfamily. Sigma family.</text>
</comment>
<keyword evidence="9" id="KW-1185">Reference proteome</keyword>
<dbReference type="Gene3D" id="1.20.1050.130">
    <property type="match status" value="1"/>
</dbReference>
<evidence type="ECO:0000256" key="1">
    <source>
        <dbReference type="ARBA" id="ARBA00011738"/>
    </source>
</evidence>
<dbReference type="SFLD" id="SFLDG01205">
    <property type="entry name" value="AMPS.1"/>
    <property type="match status" value="1"/>
</dbReference>
<comment type="catalytic activity">
    <reaction evidence="5">
        <text>RX + glutathione = an S-substituted glutathione + a halide anion + H(+)</text>
        <dbReference type="Rhea" id="RHEA:16437"/>
        <dbReference type="ChEBI" id="CHEBI:15378"/>
        <dbReference type="ChEBI" id="CHEBI:16042"/>
        <dbReference type="ChEBI" id="CHEBI:17792"/>
        <dbReference type="ChEBI" id="CHEBI:57925"/>
        <dbReference type="ChEBI" id="CHEBI:90779"/>
        <dbReference type="EC" id="2.5.1.18"/>
    </reaction>
</comment>
<name>A0A9J6BAE4_POLVA</name>
<dbReference type="SFLD" id="SFLDS00019">
    <property type="entry name" value="Glutathione_Transferase_(cytos"/>
    <property type="match status" value="1"/>
</dbReference>
<dbReference type="InterPro" id="IPR050213">
    <property type="entry name" value="GST_superfamily"/>
</dbReference>
<evidence type="ECO:0000313" key="8">
    <source>
        <dbReference type="EMBL" id="KAG5666841.1"/>
    </source>
</evidence>
<dbReference type="OrthoDB" id="414243at2759"/>